<dbReference type="FunFam" id="3.20.20.140:FF:000005">
    <property type="entry name" value="TatD family hydrolase"/>
    <property type="match status" value="1"/>
</dbReference>
<dbReference type="CDD" id="cd01310">
    <property type="entry name" value="TatD_DNAse"/>
    <property type="match status" value="1"/>
</dbReference>
<dbReference type="GO" id="GO:0046872">
    <property type="term" value="F:metal ion binding"/>
    <property type="evidence" value="ECO:0007669"/>
    <property type="project" value="UniProtKB-KW"/>
</dbReference>
<dbReference type="PANTHER" id="PTHR46124:SF2">
    <property type="entry name" value="D-AMINOACYL-TRNA DEACYLASE"/>
    <property type="match status" value="1"/>
</dbReference>
<evidence type="ECO:0000256" key="2">
    <source>
        <dbReference type="ARBA" id="ARBA00022801"/>
    </source>
</evidence>
<dbReference type="GO" id="GO:0016788">
    <property type="term" value="F:hydrolase activity, acting on ester bonds"/>
    <property type="evidence" value="ECO:0007669"/>
    <property type="project" value="InterPro"/>
</dbReference>
<dbReference type="InterPro" id="IPR018228">
    <property type="entry name" value="DNase_TatD-rel_CS"/>
</dbReference>
<sequence length="265" mass="30021">MLIDTHVHLDAFPDSEIEAILGRGHDVGVGFVICAGTTVDSSIRCIELSRRFHPFFSGVGVHPMDISKPLTTKDYQTLTELASTEPKVIVMSEIGLDYMEGMPDRAWQFSAFREQISIARALKLPIVFHSREAHQDCLRVLKEEKGYEVGGIMHYFQGSLEEARQVIDLGFYISIARPIFRLPHLQEVVAKIPIENIVIETDSAPQPFKKNRDNWTEPRYLRPIMEKIAELKGMDTGMVEASLFQNTKKLLSGQWDIVTKFVSNS</sequence>
<proteinExistence type="predicted"/>
<evidence type="ECO:0000313" key="3">
    <source>
        <dbReference type="EMBL" id="SUZ81708.1"/>
    </source>
</evidence>
<dbReference type="EMBL" id="UINC01001479">
    <property type="protein sequence ID" value="SUZ81708.1"/>
    <property type="molecule type" value="Genomic_DNA"/>
</dbReference>
<dbReference type="InterPro" id="IPR032466">
    <property type="entry name" value="Metal_Hydrolase"/>
</dbReference>
<dbReference type="AlphaFoldDB" id="A0A381QSL6"/>
<accession>A0A381QSL6</accession>
<reference evidence="3" key="1">
    <citation type="submission" date="2018-05" db="EMBL/GenBank/DDBJ databases">
        <authorList>
            <person name="Lanie J.A."/>
            <person name="Ng W.-L."/>
            <person name="Kazmierczak K.M."/>
            <person name="Andrzejewski T.M."/>
            <person name="Davidsen T.M."/>
            <person name="Wayne K.J."/>
            <person name="Tettelin H."/>
            <person name="Glass J.I."/>
            <person name="Rusch D."/>
            <person name="Podicherti R."/>
            <person name="Tsui H.-C.T."/>
            <person name="Winkler M.E."/>
        </authorList>
    </citation>
    <scope>NUCLEOTIDE SEQUENCE</scope>
</reference>
<evidence type="ECO:0000256" key="1">
    <source>
        <dbReference type="ARBA" id="ARBA00022723"/>
    </source>
</evidence>
<dbReference type="PROSITE" id="PS01137">
    <property type="entry name" value="TATD_1"/>
    <property type="match status" value="1"/>
</dbReference>
<dbReference type="SUPFAM" id="SSF51556">
    <property type="entry name" value="Metallo-dependent hydrolases"/>
    <property type="match status" value="1"/>
</dbReference>
<keyword evidence="1" id="KW-0479">Metal-binding</keyword>
<dbReference type="InterPro" id="IPR001130">
    <property type="entry name" value="TatD-like"/>
</dbReference>
<name>A0A381QSL6_9ZZZZ</name>
<dbReference type="PANTHER" id="PTHR46124">
    <property type="entry name" value="D-AMINOACYL-TRNA DEACYLASE"/>
    <property type="match status" value="1"/>
</dbReference>
<dbReference type="Pfam" id="PF01026">
    <property type="entry name" value="TatD_DNase"/>
    <property type="match status" value="1"/>
</dbReference>
<dbReference type="PIRSF" id="PIRSF005902">
    <property type="entry name" value="DNase_TatD"/>
    <property type="match status" value="1"/>
</dbReference>
<protein>
    <submittedName>
        <fullName evidence="3">Uncharacterized protein</fullName>
    </submittedName>
</protein>
<keyword evidence="2" id="KW-0378">Hydrolase</keyword>
<organism evidence="3">
    <name type="scientific">marine metagenome</name>
    <dbReference type="NCBI Taxonomy" id="408172"/>
    <lineage>
        <taxon>unclassified sequences</taxon>
        <taxon>metagenomes</taxon>
        <taxon>ecological metagenomes</taxon>
    </lineage>
</organism>
<gene>
    <name evidence="3" type="ORF">METZ01_LOCUS34562</name>
</gene>
<dbReference type="Gene3D" id="3.20.20.140">
    <property type="entry name" value="Metal-dependent hydrolases"/>
    <property type="match status" value="1"/>
</dbReference>